<dbReference type="InterPro" id="IPR045584">
    <property type="entry name" value="Pilin-like"/>
</dbReference>
<dbReference type="PROSITE" id="PS00409">
    <property type="entry name" value="PROKAR_NTER_METHYL"/>
    <property type="match status" value="1"/>
</dbReference>
<dbReference type="NCBIfam" id="TIGR01707">
    <property type="entry name" value="gspI"/>
    <property type="match status" value="1"/>
</dbReference>
<evidence type="ECO:0000256" key="8">
    <source>
        <dbReference type="ARBA" id="ARBA00023136"/>
    </source>
</evidence>
<evidence type="ECO:0000313" key="11">
    <source>
        <dbReference type="EMBL" id="QQN87085.1"/>
    </source>
</evidence>
<dbReference type="GO" id="GO:0015627">
    <property type="term" value="C:type II protein secretion system complex"/>
    <property type="evidence" value="ECO:0007669"/>
    <property type="project" value="UniProtKB-UniRule"/>
</dbReference>
<keyword evidence="5 9" id="KW-0997">Cell inner membrane</keyword>
<comment type="PTM">
    <text evidence="9">Cleaved by prepilin peptidase.</text>
</comment>
<dbReference type="RefSeq" id="WP_200228767.1">
    <property type="nucleotide sequence ID" value="NZ_CP060811.1"/>
</dbReference>
<evidence type="ECO:0000256" key="9">
    <source>
        <dbReference type="RuleBase" id="RU368030"/>
    </source>
</evidence>
<organism evidence="11 12">
    <name type="scientific">Acinetobacter variabilis</name>
    <dbReference type="NCBI Taxonomy" id="70346"/>
    <lineage>
        <taxon>Bacteria</taxon>
        <taxon>Pseudomonadati</taxon>
        <taxon>Pseudomonadota</taxon>
        <taxon>Gammaproteobacteria</taxon>
        <taxon>Moraxellales</taxon>
        <taxon>Moraxellaceae</taxon>
        <taxon>Acinetobacter</taxon>
    </lineage>
</organism>
<reference evidence="11 12" key="1">
    <citation type="submission" date="2020-08" db="EMBL/GenBank/DDBJ databases">
        <title>Emergence of ISAba1-mediated novel tet(X) in Acinetobacter variabilis from a chicken farm.</title>
        <authorList>
            <person name="Peng K."/>
            <person name="Li R."/>
        </authorList>
    </citation>
    <scope>NUCLEOTIDE SEQUENCE [LARGE SCALE GENOMIC DNA]</scope>
    <source>
        <strain evidence="11 12">XM9F202-2</strain>
    </source>
</reference>
<dbReference type="GO" id="GO:0015628">
    <property type="term" value="P:protein secretion by the type II secretion system"/>
    <property type="evidence" value="ECO:0007669"/>
    <property type="project" value="UniProtKB-UniRule"/>
</dbReference>
<dbReference type="PANTHER" id="PTHR38779:SF2">
    <property type="entry name" value="TYPE II SECRETION SYSTEM PROTEIN I-RELATED"/>
    <property type="match status" value="1"/>
</dbReference>
<dbReference type="Proteomes" id="UP000596079">
    <property type="component" value="Chromosome"/>
</dbReference>
<evidence type="ECO:0000256" key="1">
    <source>
        <dbReference type="ARBA" id="ARBA00004377"/>
    </source>
</evidence>
<comment type="similarity">
    <text evidence="2 9">Belongs to the GSP I family.</text>
</comment>
<gene>
    <name evidence="11" type="primary">gspI</name>
    <name evidence="11" type="ORF">IAQ69_09360</name>
</gene>
<keyword evidence="7 9" id="KW-1133">Transmembrane helix</keyword>
<evidence type="ECO:0000256" key="3">
    <source>
        <dbReference type="ARBA" id="ARBA00022475"/>
    </source>
</evidence>
<protein>
    <recommendedName>
        <fullName evidence="9">Type II secretion system protein I</fullName>
        <shortName evidence="9">T2SS minor pseudopilin I</shortName>
    </recommendedName>
</protein>
<feature type="domain" description="Type II secretion system protein GspI C-terminal" evidence="10">
    <location>
        <begin position="109"/>
        <end position="168"/>
    </location>
</feature>
<dbReference type="InterPro" id="IPR003413">
    <property type="entry name" value="T2SS_GspI_C"/>
</dbReference>
<dbReference type="SUPFAM" id="SSF54523">
    <property type="entry name" value="Pili subunits"/>
    <property type="match status" value="1"/>
</dbReference>
<comment type="subunit">
    <text evidence="9">Type II secretion is composed of four main components: the outer membrane complex, the inner membrane complex, the cytoplasmic secretion ATPase and the periplasm-spanning pseudopilus.</text>
</comment>
<dbReference type="InterPro" id="IPR012902">
    <property type="entry name" value="N_methyl_site"/>
</dbReference>
<evidence type="ECO:0000256" key="4">
    <source>
        <dbReference type="ARBA" id="ARBA00022481"/>
    </source>
</evidence>
<dbReference type="Pfam" id="PF07963">
    <property type="entry name" value="N_methyl"/>
    <property type="match status" value="1"/>
</dbReference>
<dbReference type="Gene3D" id="3.30.1300.30">
    <property type="entry name" value="GSPII I/J protein-like"/>
    <property type="match status" value="1"/>
</dbReference>
<keyword evidence="6 9" id="KW-0812">Transmembrane</keyword>
<comment type="function">
    <text evidence="9">Component of the type II secretion system required for the energy-dependent secretion of extracellular factors such as proteases and toxins from the periplasm.</text>
</comment>
<keyword evidence="4 9" id="KW-0488">Methylation</keyword>
<keyword evidence="3" id="KW-1003">Cell membrane</keyword>
<feature type="transmembrane region" description="Helical" evidence="9">
    <location>
        <begin position="70"/>
        <end position="92"/>
    </location>
</feature>
<accession>A0A7T8AQW8</accession>
<keyword evidence="8 9" id="KW-0472">Membrane</keyword>
<name>A0A7T8AQW8_9GAMM</name>
<dbReference type="AlphaFoldDB" id="A0A7T8AQW8"/>
<dbReference type="PANTHER" id="PTHR38779">
    <property type="entry name" value="TYPE II SECRETION SYSTEM PROTEIN I-RELATED"/>
    <property type="match status" value="1"/>
</dbReference>
<evidence type="ECO:0000313" key="12">
    <source>
        <dbReference type="Proteomes" id="UP000596079"/>
    </source>
</evidence>
<sequence>MKTRVFKQSAGADVIKPFKSNADRAQSEYSSSSCAAVKQRFTHRGSSSTAFGLFCAIMPLRSRITRLNRASGFTLLEVMVALAIFATAAMTLTKVAMQYTQSTSNAILRTQAQFVALNEAALMEINQQWLTGTESKQLTQQGETWQIDKRSEPTVSPNVQRIELQVSLVNTETGQAENGISSLMFFNHRMNEAP</sequence>
<evidence type="ECO:0000259" key="10">
    <source>
        <dbReference type="Pfam" id="PF02501"/>
    </source>
</evidence>
<evidence type="ECO:0000256" key="5">
    <source>
        <dbReference type="ARBA" id="ARBA00022519"/>
    </source>
</evidence>
<dbReference type="GO" id="GO:0005886">
    <property type="term" value="C:plasma membrane"/>
    <property type="evidence" value="ECO:0007669"/>
    <property type="project" value="UniProtKB-SubCell"/>
</dbReference>
<proteinExistence type="inferred from homology"/>
<evidence type="ECO:0000256" key="2">
    <source>
        <dbReference type="ARBA" id="ARBA00008358"/>
    </source>
</evidence>
<dbReference type="Pfam" id="PF02501">
    <property type="entry name" value="T2SSI"/>
    <property type="match status" value="1"/>
</dbReference>
<evidence type="ECO:0000256" key="6">
    <source>
        <dbReference type="ARBA" id="ARBA00022692"/>
    </source>
</evidence>
<comment type="subcellular location">
    <subcellularLocation>
        <location evidence="1 9">Cell inner membrane</location>
        <topology evidence="1 9">Single-pass membrane protein</topology>
    </subcellularLocation>
</comment>
<dbReference type="InterPro" id="IPR010052">
    <property type="entry name" value="T2SS_protein-GspI"/>
</dbReference>
<evidence type="ECO:0000256" key="7">
    <source>
        <dbReference type="ARBA" id="ARBA00022989"/>
    </source>
</evidence>
<dbReference type="NCBIfam" id="TIGR02532">
    <property type="entry name" value="IV_pilin_GFxxxE"/>
    <property type="match status" value="1"/>
</dbReference>
<dbReference type="EMBL" id="CP060811">
    <property type="protein sequence ID" value="QQN87085.1"/>
    <property type="molecule type" value="Genomic_DNA"/>
</dbReference>